<dbReference type="PANTHER" id="PTHR45661:SF3">
    <property type="entry name" value="IG-LIKE DOMAIN-CONTAINING PROTEIN"/>
    <property type="match status" value="1"/>
</dbReference>
<dbReference type="InterPro" id="IPR026906">
    <property type="entry name" value="LRR_5"/>
</dbReference>
<keyword evidence="3" id="KW-1185">Reference proteome</keyword>
<evidence type="ECO:0000256" key="1">
    <source>
        <dbReference type="SAM" id="Phobius"/>
    </source>
</evidence>
<dbReference type="InterPro" id="IPR032675">
    <property type="entry name" value="LRR_dom_sf"/>
</dbReference>
<name>A0A1G5HDN3_LEGMI</name>
<protein>
    <submittedName>
        <fullName evidence="2">Leucine rich repeat-containing protein</fullName>
    </submittedName>
</protein>
<keyword evidence="1" id="KW-0472">Membrane</keyword>
<dbReference type="PANTHER" id="PTHR45661">
    <property type="entry name" value="SURFACE ANTIGEN"/>
    <property type="match status" value="1"/>
</dbReference>
<dbReference type="Pfam" id="PF13306">
    <property type="entry name" value="LRR_5"/>
    <property type="match status" value="1"/>
</dbReference>
<dbReference type="RefSeq" id="WP_052679434.1">
    <property type="nucleotide sequence ID" value="NZ_CP020614.1"/>
</dbReference>
<evidence type="ECO:0000313" key="3">
    <source>
        <dbReference type="Proteomes" id="UP000182998"/>
    </source>
</evidence>
<feature type="transmembrane region" description="Helical" evidence="1">
    <location>
        <begin position="403"/>
        <end position="425"/>
    </location>
</feature>
<accession>A0A1G5HDN3</accession>
<proteinExistence type="predicted"/>
<gene>
    <name evidence="2" type="ORF">SAMN02982997_02264</name>
</gene>
<keyword evidence="1" id="KW-1133">Transmembrane helix</keyword>
<feature type="transmembrane region" description="Helical" evidence="1">
    <location>
        <begin position="372"/>
        <end position="397"/>
    </location>
</feature>
<organism evidence="2 3">
    <name type="scientific">Legionella micdadei</name>
    <name type="common">Tatlockia micdadei</name>
    <dbReference type="NCBI Taxonomy" id="451"/>
    <lineage>
        <taxon>Bacteria</taxon>
        <taxon>Pseudomonadati</taxon>
        <taxon>Pseudomonadota</taxon>
        <taxon>Gammaproteobacteria</taxon>
        <taxon>Legionellales</taxon>
        <taxon>Legionellaceae</taxon>
        <taxon>Legionella</taxon>
    </lineage>
</organism>
<dbReference type="Gene3D" id="3.80.10.10">
    <property type="entry name" value="Ribonuclease Inhibitor"/>
    <property type="match status" value="2"/>
</dbReference>
<comment type="caution">
    <text evidence="2">The sequence shown here is derived from an EMBL/GenBank/DDBJ whole genome shotgun (WGS) entry which is preliminary data.</text>
</comment>
<sequence length="457" mass="50173">MLLSEDGLTLLKVNDDDLTGDGTFHIPPSVTKIGQRAFWGCMGLKFIHIPSNVASIGYAAFGDCTNLQQINFQEGITSIGDRAFLRCRSLRQITIPASVTSIGAGAFWACTSLERINLPEGITEIGARVFLRCISLRQINIPASVTSIRAEAFLSCNSLRKICIPESVTLIGAGAFWGCESLQQIKLPEGVRTVGRRAFWGCITLRQISIPASVTSIYPNAFGCCKRTESIFINNLDEDKRASIVASLPKRLRNKVVVYTKDQVAEIWNQQLSRVLRRPEANPLYRFFNNYEERPTHLSPSLPNEMLVGINESQGGDNPYYRKAKVLMKRVPLPTRQEGKQAYERKIQAIADECIQQAIGFNKKISRNNYSFLLDVLALTSAVGGLALAIAALVTVLVVGSQILSAALLVAGVGCGVAAAGTFFYHSCIRQQETQVESIPRETGTHFATEDHPGYVL</sequence>
<keyword evidence="1" id="KW-0812">Transmembrane</keyword>
<dbReference type="EMBL" id="FMVN01000011">
    <property type="protein sequence ID" value="SCY61893.1"/>
    <property type="molecule type" value="Genomic_DNA"/>
</dbReference>
<reference evidence="2 3" key="1">
    <citation type="submission" date="2016-10" db="EMBL/GenBank/DDBJ databases">
        <authorList>
            <person name="Varghese N."/>
            <person name="Submissions S."/>
        </authorList>
    </citation>
    <scope>NUCLEOTIDE SEQUENCE [LARGE SCALE GENOMIC DNA]</scope>
    <source>
        <strain evidence="2 3">ATCC 33218</strain>
    </source>
</reference>
<dbReference type="InterPro" id="IPR053139">
    <property type="entry name" value="Surface_bspA-like"/>
</dbReference>
<evidence type="ECO:0000313" key="2">
    <source>
        <dbReference type="EMBL" id="SCY61893.1"/>
    </source>
</evidence>
<dbReference type="SUPFAM" id="SSF52058">
    <property type="entry name" value="L domain-like"/>
    <property type="match status" value="1"/>
</dbReference>
<dbReference type="Proteomes" id="UP000182998">
    <property type="component" value="Unassembled WGS sequence"/>
</dbReference>